<gene>
    <name evidence="3" type="ORF">DME_LOCUS6204</name>
</gene>
<feature type="domain" description="Nucleolar protein 10-like second" evidence="1">
    <location>
        <begin position="368"/>
        <end position="414"/>
    </location>
</feature>
<keyword evidence="5" id="KW-1185">Reference proteome</keyword>
<dbReference type="WBParaSite" id="DME_0000184401-mRNA-1">
    <property type="protein sequence ID" value="DME_0000184401-mRNA-1"/>
    <property type="gene ID" value="DME_0000184401"/>
</dbReference>
<evidence type="ECO:0000313" key="4">
    <source>
        <dbReference type="Proteomes" id="UP000038040"/>
    </source>
</evidence>
<dbReference type="GO" id="GO:0000462">
    <property type="term" value="P:maturation of SSU-rRNA from tricistronic rRNA transcript (SSU-rRNA, 5.8S rRNA, LSU-rRNA)"/>
    <property type="evidence" value="ECO:0007669"/>
    <property type="project" value="TreeGrafter"/>
</dbReference>
<dbReference type="InterPro" id="IPR040382">
    <property type="entry name" value="NOL10/Enp2"/>
</dbReference>
<dbReference type="PANTHER" id="PTHR14927:SF0">
    <property type="entry name" value="NUCLEOLAR PROTEIN 10"/>
    <property type="match status" value="1"/>
</dbReference>
<sequence length="440" mass="50459">MQFSAVNGVKIYNLSAGKSVPEWLSERKRRKLNHKDIDVRRRIQLIQDFDMPDLSDNITLSPDGRYIFATGSYKPCIKCYDIDNLSLKFSRGLDSDAIKVIILSKDFKKFIILEEERYLEFHAAFGRYFRMRVPKFGRDMAFCSESSDLYIVGNSSEIFRLNLEMGRFLEPLRTSSSSLNRCEFNSHHSLFLCGTVDGRIEAWDPRDVNKAATLDCVAYALAQDAEISTPEISCIKFSGALKMGVGTSTGRVLLYDIRSSKPFLVKDLRTDLPVKNIDFVPHQNLVLSMDNRILKIWEEKNGKPFAAIEPGTILTDFCRYPDSGLMFMANDAPKMLQFFVPSIGVAPKWCSYLESITEELEETEQPAVYDDYKFISKNELESIGLSHLIGTNILRPYMHGYFIDVRLYNKAVILMQPFAYENCKKQKVIAFFLFLSFIKD</sequence>
<protein>
    <submittedName>
        <fullName evidence="6">Nucleolar protein 10</fullName>
    </submittedName>
</protein>
<organism evidence="4 6">
    <name type="scientific">Dracunculus medinensis</name>
    <name type="common">Guinea worm</name>
    <dbReference type="NCBI Taxonomy" id="318479"/>
    <lineage>
        <taxon>Eukaryota</taxon>
        <taxon>Metazoa</taxon>
        <taxon>Ecdysozoa</taxon>
        <taxon>Nematoda</taxon>
        <taxon>Chromadorea</taxon>
        <taxon>Rhabditida</taxon>
        <taxon>Spirurina</taxon>
        <taxon>Dracunculoidea</taxon>
        <taxon>Dracunculidae</taxon>
        <taxon>Dracunculus</taxon>
    </lineage>
</organism>
<evidence type="ECO:0000313" key="5">
    <source>
        <dbReference type="Proteomes" id="UP000274756"/>
    </source>
</evidence>
<dbReference type="GO" id="GO:0030686">
    <property type="term" value="C:90S preribosome"/>
    <property type="evidence" value="ECO:0007669"/>
    <property type="project" value="TreeGrafter"/>
</dbReference>
<evidence type="ECO:0000259" key="2">
    <source>
        <dbReference type="Pfam" id="PF23098"/>
    </source>
</evidence>
<dbReference type="PANTHER" id="PTHR14927">
    <property type="entry name" value="NUCLEOLAR PROTEIN 10"/>
    <property type="match status" value="1"/>
</dbReference>
<proteinExistence type="predicted"/>
<dbReference type="AlphaFoldDB" id="A0A0N4U4V8"/>
<dbReference type="InterPro" id="IPR015943">
    <property type="entry name" value="WD40/YVTN_repeat-like_dom_sf"/>
</dbReference>
<evidence type="ECO:0000259" key="1">
    <source>
        <dbReference type="Pfam" id="PF23097"/>
    </source>
</evidence>
<accession>A0A0N4U4V8</accession>
<name>A0A0N4U4V8_DRAME</name>
<dbReference type="Proteomes" id="UP000274756">
    <property type="component" value="Unassembled WGS sequence"/>
</dbReference>
<evidence type="ECO:0000313" key="6">
    <source>
        <dbReference type="WBParaSite" id="DME_0000184401-mRNA-1"/>
    </source>
</evidence>
<dbReference type="EMBL" id="UYYG01001155">
    <property type="protein sequence ID" value="VDN56231.1"/>
    <property type="molecule type" value="Genomic_DNA"/>
</dbReference>
<dbReference type="GO" id="GO:0032040">
    <property type="term" value="C:small-subunit processome"/>
    <property type="evidence" value="ECO:0007669"/>
    <property type="project" value="TreeGrafter"/>
</dbReference>
<reference evidence="6" key="1">
    <citation type="submission" date="2017-02" db="UniProtKB">
        <authorList>
            <consortium name="WormBaseParasite"/>
        </authorList>
    </citation>
    <scope>IDENTIFICATION</scope>
</reference>
<reference evidence="3 5" key="2">
    <citation type="submission" date="2018-11" db="EMBL/GenBank/DDBJ databases">
        <authorList>
            <consortium name="Pathogen Informatics"/>
        </authorList>
    </citation>
    <scope>NUCLEOTIDE SEQUENCE [LARGE SCALE GENOMIC DNA]</scope>
</reference>
<feature type="domain" description="Nucleolar protein 10-like N-terminal" evidence="2">
    <location>
        <begin position="1"/>
        <end position="364"/>
    </location>
</feature>
<dbReference type="InterPro" id="IPR036322">
    <property type="entry name" value="WD40_repeat_dom_sf"/>
</dbReference>
<dbReference type="STRING" id="318479.A0A0N4U4V8"/>
<dbReference type="OrthoDB" id="273340at2759"/>
<dbReference type="SUPFAM" id="SSF50978">
    <property type="entry name" value="WD40 repeat-like"/>
    <property type="match status" value="1"/>
</dbReference>
<dbReference type="Pfam" id="PF23098">
    <property type="entry name" value="Beta-prop_NOL10_N"/>
    <property type="match status" value="1"/>
</dbReference>
<dbReference type="InterPro" id="IPR001680">
    <property type="entry name" value="WD40_rpt"/>
</dbReference>
<dbReference type="Pfam" id="PF23097">
    <property type="entry name" value="NOL10_2nd"/>
    <property type="match status" value="1"/>
</dbReference>
<dbReference type="SMART" id="SM00320">
    <property type="entry name" value="WD40"/>
    <property type="match status" value="3"/>
</dbReference>
<evidence type="ECO:0000313" key="3">
    <source>
        <dbReference type="EMBL" id="VDN56231.1"/>
    </source>
</evidence>
<dbReference type="InterPro" id="IPR056550">
    <property type="entry name" value="NOL10_2nd"/>
</dbReference>
<dbReference type="Proteomes" id="UP000038040">
    <property type="component" value="Unplaced"/>
</dbReference>
<dbReference type="Gene3D" id="2.130.10.10">
    <property type="entry name" value="YVTN repeat-like/Quinoprotein amine dehydrogenase"/>
    <property type="match status" value="1"/>
</dbReference>
<dbReference type="InterPro" id="IPR056551">
    <property type="entry name" value="Beta-prop_NOL10_N"/>
</dbReference>